<organism evidence="2 4">
    <name type="scientific">Haladaptatus paucihalophilus DX253</name>
    <dbReference type="NCBI Taxonomy" id="797209"/>
    <lineage>
        <taxon>Archaea</taxon>
        <taxon>Methanobacteriati</taxon>
        <taxon>Methanobacteriota</taxon>
        <taxon>Stenosarchaea group</taxon>
        <taxon>Halobacteria</taxon>
        <taxon>Halobacteriales</taxon>
        <taxon>Haladaptataceae</taxon>
        <taxon>Haladaptatus</taxon>
    </lineage>
</organism>
<reference evidence="5" key="3">
    <citation type="submission" date="2016-11" db="EMBL/GenBank/DDBJ databases">
        <authorList>
            <person name="Varghese N."/>
            <person name="Submissions S."/>
        </authorList>
    </citation>
    <scope>NUCLEOTIDE SEQUENCE [LARGE SCALE GENOMIC DNA]</scope>
    <source>
        <strain evidence="5">DX253</strain>
    </source>
</reference>
<gene>
    <name evidence="3" type="ORF">SAMN05444342_4368</name>
    <name evidence="2" type="ORF">ZOD2009_15476</name>
</gene>
<accession>E7QWA7</accession>
<dbReference type="STRING" id="797209.GCA_000376445_04410"/>
<evidence type="ECO:0000256" key="1">
    <source>
        <dbReference type="SAM" id="Phobius"/>
    </source>
</evidence>
<name>E7QWA7_HALPU</name>
<dbReference type="PATRIC" id="fig|797209.4.peg.3058"/>
<dbReference type="EMBL" id="AEMG01000016">
    <property type="protein sequence ID" value="EFW91241.1"/>
    <property type="molecule type" value="Genomic_DNA"/>
</dbReference>
<keyword evidence="1" id="KW-0472">Membrane</keyword>
<evidence type="ECO:0000313" key="3">
    <source>
        <dbReference type="EMBL" id="SHL66609.1"/>
    </source>
</evidence>
<dbReference type="Proteomes" id="UP000003751">
    <property type="component" value="Unassembled WGS sequence"/>
</dbReference>
<sequence>MKGRRVTLGLAGTVALVLAVAGGANAVPVRSLVTALGNDYLLVVAIGGVGLLVAIPVLTSGRDGNLVQADMPAPERPVTVPPAGHDFDETVGSWRYRLPVVGRKRRHAVEERLRTAAVETVMRAENCSRNEAKRLVETGKWTDDSTAAAYLSSSDVSNSSAGRRVSSLLTGRTWHQHCAHRTAAEIADRGEEL</sequence>
<dbReference type="Pfam" id="PF23933">
    <property type="entry name" value="DUF7269"/>
    <property type="match status" value="1"/>
</dbReference>
<reference evidence="3" key="2">
    <citation type="submission" date="2016-11" db="EMBL/GenBank/DDBJ databases">
        <authorList>
            <person name="Jaros S."/>
            <person name="Januszkiewicz K."/>
            <person name="Wedrychowicz H."/>
        </authorList>
    </citation>
    <scope>NUCLEOTIDE SEQUENCE [LARGE SCALE GENOMIC DNA]</scope>
    <source>
        <strain evidence="3">DX253</strain>
    </source>
</reference>
<dbReference type="EMBL" id="FRAN01000010">
    <property type="protein sequence ID" value="SHL66609.1"/>
    <property type="molecule type" value="Genomic_DNA"/>
</dbReference>
<evidence type="ECO:0000313" key="4">
    <source>
        <dbReference type="Proteomes" id="UP000003751"/>
    </source>
</evidence>
<dbReference type="InterPro" id="IPR055693">
    <property type="entry name" value="DUF7269"/>
</dbReference>
<dbReference type="AlphaFoldDB" id="E7QWA7"/>
<feature type="transmembrane region" description="Helical" evidence="1">
    <location>
        <begin position="42"/>
        <end position="61"/>
    </location>
</feature>
<evidence type="ECO:0000313" key="5">
    <source>
        <dbReference type="Proteomes" id="UP000184203"/>
    </source>
</evidence>
<evidence type="ECO:0000313" key="2">
    <source>
        <dbReference type="EMBL" id="EFW91241.1"/>
    </source>
</evidence>
<dbReference type="RefSeq" id="WP_007981264.1">
    <property type="nucleotide sequence ID" value="NZ_AEMG01000016.1"/>
</dbReference>
<keyword evidence="1" id="KW-1133">Transmembrane helix</keyword>
<protein>
    <submittedName>
        <fullName evidence="2">Uncharacterized protein</fullName>
    </submittedName>
</protein>
<dbReference type="Proteomes" id="UP000184203">
    <property type="component" value="Unassembled WGS sequence"/>
</dbReference>
<keyword evidence="1" id="KW-0812">Transmembrane</keyword>
<keyword evidence="5" id="KW-1185">Reference proteome</keyword>
<dbReference type="OrthoDB" id="307812at2157"/>
<reference evidence="2 4" key="1">
    <citation type="journal article" date="2014" name="ISME J.">
        <title>Trehalose/2-sulfotrehalose biosynthesis and glycine-betaine uptake are widely spread mechanisms for osmoadaptation in the Halobacteriales.</title>
        <authorList>
            <person name="Youssef N.H."/>
            <person name="Savage-Ashlock K.N."/>
            <person name="McCully A.L."/>
            <person name="Luedtke B."/>
            <person name="Shaw E.I."/>
            <person name="Hoff W.D."/>
            <person name="Elshahed M.S."/>
        </authorList>
    </citation>
    <scope>NUCLEOTIDE SEQUENCE [LARGE SCALE GENOMIC DNA]</scope>
    <source>
        <strain evidence="2 4">DX253</strain>
    </source>
</reference>
<dbReference type="eggNOG" id="arCOG06437">
    <property type="taxonomic scope" value="Archaea"/>
</dbReference>
<proteinExistence type="predicted"/>